<feature type="region of interest" description="Disordered" evidence="2">
    <location>
        <begin position="373"/>
        <end position="392"/>
    </location>
</feature>
<feature type="region of interest" description="Disordered" evidence="2">
    <location>
        <begin position="191"/>
        <end position="236"/>
    </location>
</feature>
<feature type="compositionally biased region" description="Low complexity" evidence="2">
    <location>
        <begin position="61"/>
        <end position="77"/>
    </location>
</feature>
<dbReference type="Proteomes" id="UP000620104">
    <property type="component" value="Unassembled WGS sequence"/>
</dbReference>
<evidence type="ECO:0000313" key="3">
    <source>
        <dbReference type="EMBL" id="GHJ89470.1"/>
    </source>
</evidence>
<feature type="region of interest" description="Disordered" evidence="2">
    <location>
        <begin position="281"/>
        <end position="314"/>
    </location>
</feature>
<dbReference type="EMBL" id="BLZA01000043">
    <property type="protein sequence ID" value="GHJ89470.1"/>
    <property type="molecule type" value="Genomic_DNA"/>
</dbReference>
<protein>
    <submittedName>
        <fullName evidence="3">Uncharacterized protein</fullName>
    </submittedName>
</protein>
<evidence type="ECO:0000313" key="4">
    <source>
        <dbReference type="Proteomes" id="UP000620104"/>
    </source>
</evidence>
<evidence type="ECO:0000256" key="2">
    <source>
        <dbReference type="SAM" id="MobiDB-lite"/>
    </source>
</evidence>
<dbReference type="OrthoDB" id="2596094at2759"/>
<feature type="coiled-coil region" evidence="1">
    <location>
        <begin position="325"/>
        <end position="352"/>
    </location>
</feature>
<proteinExistence type="predicted"/>
<keyword evidence="1" id="KW-0175">Coiled coil</keyword>
<accession>A0A8H3YH18</accession>
<keyword evidence="4" id="KW-1185">Reference proteome</keyword>
<feature type="compositionally biased region" description="Basic and acidic residues" evidence="2">
    <location>
        <begin position="213"/>
        <end position="231"/>
    </location>
</feature>
<organism evidence="3 4">
    <name type="scientific">Naganishia liquefaciens</name>
    <dbReference type="NCBI Taxonomy" id="104408"/>
    <lineage>
        <taxon>Eukaryota</taxon>
        <taxon>Fungi</taxon>
        <taxon>Dikarya</taxon>
        <taxon>Basidiomycota</taxon>
        <taxon>Agaricomycotina</taxon>
        <taxon>Tremellomycetes</taxon>
        <taxon>Filobasidiales</taxon>
        <taxon>Filobasidiaceae</taxon>
        <taxon>Naganishia</taxon>
    </lineage>
</organism>
<dbReference type="AlphaFoldDB" id="A0A8H3YH18"/>
<gene>
    <name evidence="3" type="ORF">NliqN6_5872</name>
</gene>
<comment type="caution">
    <text evidence="3">The sequence shown here is derived from an EMBL/GenBank/DDBJ whole genome shotgun (WGS) entry which is preliminary data.</text>
</comment>
<name>A0A8H3YH18_9TREE</name>
<feature type="region of interest" description="Disordered" evidence="2">
    <location>
        <begin position="126"/>
        <end position="166"/>
    </location>
</feature>
<evidence type="ECO:0000256" key="1">
    <source>
        <dbReference type="SAM" id="Coils"/>
    </source>
</evidence>
<reference evidence="3" key="1">
    <citation type="submission" date="2020-07" db="EMBL/GenBank/DDBJ databases">
        <title>Draft Genome Sequence of a Deep-Sea Yeast, Naganishia (Cryptococcus) liquefaciens strain N6.</title>
        <authorList>
            <person name="Han Y.W."/>
            <person name="Kajitani R."/>
            <person name="Morimoto H."/>
            <person name="Parhat M."/>
            <person name="Tsubouchi H."/>
            <person name="Bakenova O."/>
            <person name="Ogata M."/>
            <person name="Argunhan B."/>
            <person name="Aoki R."/>
            <person name="Kajiwara S."/>
            <person name="Itoh T."/>
            <person name="Iwasaki H."/>
        </authorList>
    </citation>
    <scope>NUCLEOTIDE SEQUENCE</scope>
    <source>
        <strain evidence="3">N6</strain>
    </source>
</reference>
<feature type="region of interest" description="Disordered" evidence="2">
    <location>
        <begin position="1"/>
        <end position="97"/>
    </location>
</feature>
<sequence length="417" mass="46683">MSVVSSHSRPQSDEQPRSTIFSPANFFGPRKAKRGTTDHSQSSASDLLDEYKARPRHRDSLSVPQPLQQQSSGSISIHHANPSPQKLRRRNKEPTMSHLAGTSALSQDSHFEKMLALLEVDDSLPDTADRRSASGDNGANVFYTPRRSRDLESHHSHPRTPSPSLPVLRQIAHSSITPQQSTSFEQLRQIVSATSPNSKPRRRRQNLAATRSAEMESHAERSTENDREIDTSRPLSRLHMRADSPQFRAKPVAAPISEFGVPDIDLRWQSTKRLVDTYMQSRRSDTAHASPNASDHDPVHSALRSSPKHQVQETMDPANMARLPNRAMTDRLDSVAEEVRALRQQVTELHSMLDFLVSGRGYPITLTKKASRREDSFRRTSEDEESIENLPSPVSSGAICNVDKASDDLCHGKRIRL</sequence>